<comment type="caution">
    <text evidence="1">The sequence shown here is derived from an EMBL/GenBank/DDBJ whole genome shotgun (WGS) entry which is preliminary data.</text>
</comment>
<dbReference type="EMBL" id="CADEAL010000968">
    <property type="protein sequence ID" value="CAB1427430.1"/>
    <property type="molecule type" value="Genomic_DNA"/>
</dbReference>
<evidence type="ECO:0000313" key="2">
    <source>
        <dbReference type="Proteomes" id="UP001153269"/>
    </source>
</evidence>
<organism evidence="1 2">
    <name type="scientific">Pleuronectes platessa</name>
    <name type="common">European plaice</name>
    <dbReference type="NCBI Taxonomy" id="8262"/>
    <lineage>
        <taxon>Eukaryota</taxon>
        <taxon>Metazoa</taxon>
        <taxon>Chordata</taxon>
        <taxon>Craniata</taxon>
        <taxon>Vertebrata</taxon>
        <taxon>Euteleostomi</taxon>
        <taxon>Actinopterygii</taxon>
        <taxon>Neopterygii</taxon>
        <taxon>Teleostei</taxon>
        <taxon>Neoteleostei</taxon>
        <taxon>Acanthomorphata</taxon>
        <taxon>Carangaria</taxon>
        <taxon>Pleuronectiformes</taxon>
        <taxon>Pleuronectoidei</taxon>
        <taxon>Pleuronectidae</taxon>
        <taxon>Pleuronectes</taxon>
    </lineage>
</organism>
<keyword evidence="2" id="KW-1185">Reference proteome</keyword>
<dbReference type="Proteomes" id="UP001153269">
    <property type="component" value="Unassembled WGS sequence"/>
</dbReference>
<proteinExistence type="predicted"/>
<accession>A0A9N7U9S1</accession>
<reference evidence="1" key="1">
    <citation type="submission" date="2020-03" db="EMBL/GenBank/DDBJ databases">
        <authorList>
            <person name="Weist P."/>
        </authorList>
    </citation>
    <scope>NUCLEOTIDE SEQUENCE</scope>
</reference>
<protein>
    <submittedName>
        <fullName evidence="1">Uncharacterized protein</fullName>
    </submittedName>
</protein>
<evidence type="ECO:0000313" key="1">
    <source>
        <dbReference type="EMBL" id="CAB1427430.1"/>
    </source>
</evidence>
<gene>
    <name evidence="1" type="ORF">PLEPLA_LOCUS15369</name>
</gene>
<name>A0A9N7U9S1_PLEPL</name>
<sequence>MQFGCFKIGRCTAGSGCRRGGREGWGVGGQITSEFLFAHTHSRAGVCGGRASCGVLLARCMLGRALSSLAAIKVGRWLSDQGEKSAFARELTMLHLSNGYVPTPPPLRCTHAIVEGC</sequence>
<dbReference type="AlphaFoldDB" id="A0A9N7U9S1"/>